<accession>A0A0A0C0L9</accession>
<evidence type="ECO:0000256" key="8">
    <source>
        <dbReference type="ARBA" id="ARBA00022741"/>
    </source>
</evidence>
<keyword evidence="5" id="KW-1003">Cell membrane</keyword>
<dbReference type="Pfam" id="PF10609">
    <property type="entry name" value="ParA"/>
    <property type="match status" value="1"/>
</dbReference>
<evidence type="ECO:0000313" key="17">
    <source>
        <dbReference type="EMBL" id="KGM13507.1"/>
    </source>
</evidence>
<dbReference type="CDD" id="cd05387">
    <property type="entry name" value="BY-kinase"/>
    <property type="match status" value="1"/>
</dbReference>
<evidence type="ECO:0000256" key="1">
    <source>
        <dbReference type="ARBA" id="ARBA00004651"/>
    </source>
</evidence>
<organism evidence="17 18">
    <name type="scientific">Cellulomonas bogoriensis 69B4 = DSM 16987</name>
    <dbReference type="NCBI Taxonomy" id="1386082"/>
    <lineage>
        <taxon>Bacteria</taxon>
        <taxon>Bacillati</taxon>
        <taxon>Actinomycetota</taxon>
        <taxon>Actinomycetes</taxon>
        <taxon>Micrococcales</taxon>
        <taxon>Cellulomonadaceae</taxon>
        <taxon>Cellulomonas</taxon>
    </lineage>
</organism>
<dbReference type="Pfam" id="PF02706">
    <property type="entry name" value="Wzz"/>
    <property type="match status" value="1"/>
</dbReference>
<keyword evidence="9" id="KW-0418">Kinase</keyword>
<dbReference type="EC" id="2.7.10.2" evidence="4"/>
<dbReference type="InterPro" id="IPR050445">
    <property type="entry name" value="Bact_polysacc_biosynth/exp"/>
</dbReference>
<keyword evidence="7" id="KW-0812">Transmembrane</keyword>
<keyword evidence="8" id="KW-0547">Nucleotide-binding</keyword>
<comment type="similarity">
    <text evidence="2">Belongs to the CpsC/CapA family.</text>
</comment>
<gene>
    <name evidence="17" type="ORF">N869_13570</name>
</gene>
<dbReference type="InterPro" id="IPR033756">
    <property type="entry name" value="YlxH/NBP35"/>
</dbReference>
<dbReference type="InterPro" id="IPR005702">
    <property type="entry name" value="Wzc-like_C"/>
</dbReference>
<keyword evidence="10" id="KW-0067">ATP-binding</keyword>
<feature type="region of interest" description="Disordered" evidence="15">
    <location>
        <begin position="454"/>
        <end position="497"/>
    </location>
</feature>
<reference evidence="17 18" key="1">
    <citation type="submission" date="2013-08" db="EMBL/GenBank/DDBJ databases">
        <title>Genome sequencing of Cellulomonas bogoriensis 69B4.</title>
        <authorList>
            <person name="Chen F."/>
            <person name="Li Y."/>
            <person name="Wang G."/>
        </authorList>
    </citation>
    <scope>NUCLEOTIDE SEQUENCE [LARGE SCALE GENOMIC DNA]</scope>
    <source>
        <strain evidence="17 18">69B4</strain>
    </source>
</reference>
<keyword evidence="11" id="KW-1133">Transmembrane helix</keyword>
<dbReference type="GO" id="GO:0005524">
    <property type="term" value="F:ATP binding"/>
    <property type="evidence" value="ECO:0007669"/>
    <property type="project" value="UniProtKB-KW"/>
</dbReference>
<comment type="catalytic activity">
    <reaction evidence="14">
        <text>L-tyrosyl-[protein] + ATP = O-phospho-L-tyrosyl-[protein] + ADP + H(+)</text>
        <dbReference type="Rhea" id="RHEA:10596"/>
        <dbReference type="Rhea" id="RHEA-COMP:10136"/>
        <dbReference type="Rhea" id="RHEA-COMP:20101"/>
        <dbReference type="ChEBI" id="CHEBI:15378"/>
        <dbReference type="ChEBI" id="CHEBI:30616"/>
        <dbReference type="ChEBI" id="CHEBI:46858"/>
        <dbReference type="ChEBI" id="CHEBI:61978"/>
        <dbReference type="ChEBI" id="CHEBI:456216"/>
        <dbReference type="EC" id="2.7.10.2"/>
    </reaction>
</comment>
<dbReference type="FunFam" id="3.40.50.300:FF:000527">
    <property type="entry name" value="Tyrosine-protein kinase etk"/>
    <property type="match status" value="1"/>
</dbReference>
<evidence type="ECO:0000256" key="5">
    <source>
        <dbReference type="ARBA" id="ARBA00022475"/>
    </source>
</evidence>
<dbReference type="InterPro" id="IPR003856">
    <property type="entry name" value="LPS_length_determ_N"/>
</dbReference>
<evidence type="ECO:0000313" key="18">
    <source>
        <dbReference type="Proteomes" id="UP000054314"/>
    </source>
</evidence>
<dbReference type="GO" id="GO:0042802">
    <property type="term" value="F:identical protein binding"/>
    <property type="evidence" value="ECO:0007669"/>
    <property type="project" value="UniProtKB-ARBA"/>
</dbReference>
<evidence type="ECO:0000256" key="14">
    <source>
        <dbReference type="ARBA" id="ARBA00051245"/>
    </source>
</evidence>
<evidence type="ECO:0000256" key="11">
    <source>
        <dbReference type="ARBA" id="ARBA00022989"/>
    </source>
</evidence>
<keyword evidence="6" id="KW-0808">Transferase</keyword>
<evidence type="ECO:0000256" key="12">
    <source>
        <dbReference type="ARBA" id="ARBA00023136"/>
    </source>
</evidence>
<dbReference type="NCBIfam" id="TIGR01007">
    <property type="entry name" value="eps_fam"/>
    <property type="match status" value="1"/>
</dbReference>
<dbReference type="PANTHER" id="PTHR32309">
    <property type="entry name" value="TYROSINE-PROTEIN KINASE"/>
    <property type="match status" value="1"/>
</dbReference>
<proteinExistence type="inferred from homology"/>
<dbReference type="RefSeq" id="WP_084136500.1">
    <property type="nucleotide sequence ID" value="NZ_AXCZ01000039.1"/>
</dbReference>
<evidence type="ECO:0000256" key="4">
    <source>
        <dbReference type="ARBA" id="ARBA00011903"/>
    </source>
</evidence>
<dbReference type="InterPro" id="IPR027417">
    <property type="entry name" value="P-loop_NTPase"/>
</dbReference>
<evidence type="ECO:0000256" key="13">
    <source>
        <dbReference type="ARBA" id="ARBA00023137"/>
    </source>
</evidence>
<evidence type="ECO:0000256" key="2">
    <source>
        <dbReference type="ARBA" id="ARBA00006683"/>
    </source>
</evidence>
<keyword evidence="13" id="KW-0829">Tyrosine-protein kinase</keyword>
<comment type="subcellular location">
    <subcellularLocation>
        <location evidence="1">Cell membrane</location>
        <topology evidence="1">Multi-pass membrane protein</topology>
    </subcellularLocation>
</comment>
<dbReference type="PANTHER" id="PTHR32309:SF13">
    <property type="entry name" value="FERRIC ENTEROBACTIN TRANSPORT PROTEIN FEPE"/>
    <property type="match status" value="1"/>
</dbReference>
<sequence>MELRDYITVVRKRWIWIALGLVLGAAAALGASVVATPIYTAQSQVFVSVRTGDTGTDLVQGSSFTQRQVTSYADLVTSPRVLAPVIDQLGLDATPERLARDVTASIPVDTVLITITVSGADAHLAADIANATATSLATQVTELERPQGGTSPVQISTIREATTPVSPSSPDITRNTALGTILGLLLGLGLAVLRHTLDTKIRTVDDVRAVTDRTVLAVVTHDADTPKHPLFVQESPHSPRSEAFRRLRTNLQFLDVEDGVKTLVVTSCVPEEGKSTVAANLALTLADTGASVVLVDADLRRPSVADYLGLEGEVGLTTALIGQAELADVIQPWGDTTLHVLPSGQVPPNPSELAGSAAMRRTLDELASTFDVVVVDAPPLLPVTDAALLARATDGALMVAGANRIDRAQLDEGLATLEAVDARILGLVLNRVETGSAGGYYGYQAYYGPVEATSAKPARREITRRTATHSRRARRAAQTQPAEATAHDDQVGAADEA</sequence>
<evidence type="ECO:0000256" key="6">
    <source>
        <dbReference type="ARBA" id="ARBA00022679"/>
    </source>
</evidence>
<dbReference type="GO" id="GO:0005886">
    <property type="term" value="C:plasma membrane"/>
    <property type="evidence" value="ECO:0007669"/>
    <property type="project" value="UniProtKB-SubCell"/>
</dbReference>
<feature type="domain" description="Polysaccharide chain length determinant N-terminal" evidence="16">
    <location>
        <begin position="2"/>
        <end position="89"/>
    </location>
</feature>
<evidence type="ECO:0000256" key="7">
    <source>
        <dbReference type="ARBA" id="ARBA00022692"/>
    </source>
</evidence>
<dbReference type="Proteomes" id="UP000054314">
    <property type="component" value="Unassembled WGS sequence"/>
</dbReference>
<keyword evidence="18" id="KW-1185">Reference proteome</keyword>
<comment type="similarity">
    <text evidence="3">Belongs to the CpsD/CapB family.</text>
</comment>
<feature type="non-terminal residue" evidence="17">
    <location>
        <position position="497"/>
    </location>
</feature>
<feature type="compositionally biased region" description="Basic residues" evidence="15">
    <location>
        <begin position="466"/>
        <end position="475"/>
    </location>
</feature>
<keyword evidence="12" id="KW-0472">Membrane</keyword>
<evidence type="ECO:0000256" key="3">
    <source>
        <dbReference type="ARBA" id="ARBA00007316"/>
    </source>
</evidence>
<protein>
    <recommendedName>
        <fullName evidence="4">non-specific protein-tyrosine kinase</fullName>
        <ecNumber evidence="4">2.7.10.2</ecNumber>
    </recommendedName>
</protein>
<dbReference type="GO" id="GO:0004715">
    <property type="term" value="F:non-membrane spanning protein tyrosine kinase activity"/>
    <property type="evidence" value="ECO:0007669"/>
    <property type="project" value="UniProtKB-EC"/>
</dbReference>
<evidence type="ECO:0000256" key="10">
    <source>
        <dbReference type="ARBA" id="ARBA00022840"/>
    </source>
</evidence>
<dbReference type="Gene3D" id="3.40.50.300">
    <property type="entry name" value="P-loop containing nucleotide triphosphate hydrolases"/>
    <property type="match status" value="1"/>
</dbReference>
<evidence type="ECO:0000259" key="16">
    <source>
        <dbReference type="Pfam" id="PF02706"/>
    </source>
</evidence>
<dbReference type="AlphaFoldDB" id="A0A0A0C0L9"/>
<evidence type="ECO:0000256" key="9">
    <source>
        <dbReference type="ARBA" id="ARBA00022777"/>
    </source>
</evidence>
<name>A0A0A0C0L9_9CELL</name>
<comment type="caution">
    <text evidence="17">The sequence shown here is derived from an EMBL/GenBank/DDBJ whole genome shotgun (WGS) entry which is preliminary data.</text>
</comment>
<dbReference type="EMBL" id="AXCZ01000039">
    <property type="protein sequence ID" value="KGM13507.1"/>
    <property type="molecule type" value="Genomic_DNA"/>
</dbReference>
<evidence type="ECO:0000256" key="15">
    <source>
        <dbReference type="SAM" id="MobiDB-lite"/>
    </source>
</evidence>
<dbReference type="SUPFAM" id="SSF52540">
    <property type="entry name" value="P-loop containing nucleoside triphosphate hydrolases"/>
    <property type="match status" value="1"/>
</dbReference>